<protein>
    <submittedName>
        <fullName evidence="1">Uncharacterized protein</fullName>
    </submittedName>
</protein>
<comment type="caution">
    <text evidence="1">The sequence shown here is derived from an EMBL/GenBank/DDBJ whole genome shotgun (WGS) entry which is preliminary data.</text>
</comment>
<evidence type="ECO:0000313" key="2">
    <source>
        <dbReference type="Proteomes" id="UP000622245"/>
    </source>
</evidence>
<dbReference type="Proteomes" id="UP000622245">
    <property type="component" value="Unassembled WGS sequence"/>
</dbReference>
<reference evidence="1 2" key="1">
    <citation type="submission" date="2021-01" db="EMBL/GenBank/DDBJ databases">
        <title>Draft genome sequence of Micromonospora sp. strain STR1s_6.</title>
        <authorList>
            <person name="Karlyshev A."/>
            <person name="Jawad R."/>
        </authorList>
    </citation>
    <scope>NUCLEOTIDE SEQUENCE [LARGE SCALE GENOMIC DNA]</scope>
    <source>
        <strain evidence="1 2">STR1S-6</strain>
    </source>
</reference>
<keyword evidence="2" id="KW-1185">Reference proteome</keyword>
<dbReference type="EMBL" id="JAEVHL010000301">
    <property type="protein sequence ID" value="MBM0279525.1"/>
    <property type="molecule type" value="Genomic_DNA"/>
</dbReference>
<proteinExistence type="predicted"/>
<sequence length="54" mass="5779">MIDSAFRDVAVSRTPGHPDFLEPELITVMRRLRIRGGAGPAGTIAGNTSGRELD</sequence>
<name>A0ABS1YQ03_9ACTN</name>
<evidence type="ECO:0000313" key="1">
    <source>
        <dbReference type="EMBL" id="MBM0279525.1"/>
    </source>
</evidence>
<organism evidence="1 2">
    <name type="scientific">Micromonospora tarensis</name>
    <dbReference type="NCBI Taxonomy" id="2806100"/>
    <lineage>
        <taxon>Bacteria</taxon>
        <taxon>Bacillati</taxon>
        <taxon>Actinomycetota</taxon>
        <taxon>Actinomycetes</taxon>
        <taxon>Micromonosporales</taxon>
        <taxon>Micromonosporaceae</taxon>
        <taxon>Micromonospora</taxon>
    </lineage>
</organism>
<accession>A0ABS1YQ03</accession>
<dbReference type="RefSeq" id="WP_203151833.1">
    <property type="nucleotide sequence ID" value="NZ_JAEVHL010000301.1"/>
</dbReference>
<gene>
    <name evidence="1" type="ORF">JM949_32050</name>
</gene>